<dbReference type="RefSeq" id="WP_284314075.1">
    <property type="nucleotide sequence ID" value="NZ_BSPC01000038.1"/>
</dbReference>
<dbReference type="PANTHER" id="PTHR37936:SF3">
    <property type="entry name" value="TRANSPOSASE INSC FOR INSERTION ELEMENT IS2A-RELATED"/>
    <property type="match status" value="1"/>
</dbReference>
<sequence length="205" mass="22902">MNKNRTSNSERWHDQYEASKSAAQAIIDKEAEAMRARTNRLREQRKAQPMEASIANGGEPTAQTPIEEVQTSVQSATPEPSTFERRRRWTDVQKLKILAEVAAGGDTMSEVARRHNVSPQLLHLWRKKFTTNLRTPNPFVLPVAESSEIVPEETEADVHIGSHQLDVPAQIGRMSVTCRGGRVLTVDANIATDVLKTLIRLVEEA</sequence>
<dbReference type="EMBL" id="BSPC01000038">
    <property type="protein sequence ID" value="GLS21003.1"/>
    <property type="molecule type" value="Genomic_DNA"/>
</dbReference>
<keyword evidence="4" id="KW-1185">Reference proteome</keyword>
<evidence type="ECO:0000313" key="4">
    <source>
        <dbReference type="Proteomes" id="UP001156882"/>
    </source>
</evidence>
<evidence type="ECO:0000256" key="1">
    <source>
        <dbReference type="ARBA" id="ARBA00009964"/>
    </source>
</evidence>
<gene>
    <name evidence="3" type="ORF">GCM10007874_40200</name>
</gene>
<dbReference type="PANTHER" id="PTHR37936">
    <property type="entry name" value="TRANSPOSASE INSC FOR INSERTION ELEMENT IS2A-RELATED"/>
    <property type="match status" value="1"/>
</dbReference>
<feature type="compositionally biased region" description="Basic and acidic residues" evidence="2">
    <location>
        <begin position="27"/>
        <end position="48"/>
    </location>
</feature>
<dbReference type="Proteomes" id="UP001156882">
    <property type="component" value="Unassembled WGS sequence"/>
</dbReference>
<dbReference type="SUPFAM" id="SSF48295">
    <property type="entry name" value="TrpR-like"/>
    <property type="match status" value="1"/>
</dbReference>
<organism evidence="3 4">
    <name type="scientific">Labrys miyagiensis</name>
    <dbReference type="NCBI Taxonomy" id="346912"/>
    <lineage>
        <taxon>Bacteria</taxon>
        <taxon>Pseudomonadati</taxon>
        <taxon>Pseudomonadota</taxon>
        <taxon>Alphaproteobacteria</taxon>
        <taxon>Hyphomicrobiales</taxon>
        <taxon>Xanthobacteraceae</taxon>
        <taxon>Labrys</taxon>
    </lineage>
</organism>
<proteinExistence type="inferred from homology"/>
<dbReference type="InterPro" id="IPR002514">
    <property type="entry name" value="Transposase_8"/>
</dbReference>
<accession>A0ABQ6CKZ2</accession>
<dbReference type="InterPro" id="IPR010921">
    <property type="entry name" value="Trp_repressor/repl_initiator"/>
</dbReference>
<dbReference type="InterPro" id="IPR036388">
    <property type="entry name" value="WH-like_DNA-bd_sf"/>
</dbReference>
<comment type="similarity">
    <text evidence="1">Belongs to the transposase 8 family.</text>
</comment>
<protein>
    <recommendedName>
        <fullName evidence="5">Transposase</fullName>
    </recommendedName>
</protein>
<comment type="caution">
    <text evidence="3">The sequence shown here is derived from an EMBL/GenBank/DDBJ whole genome shotgun (WGS) entry which is preliminary data.</text>
</comment>
<evidence type="ECO:0000313" key="3">
    <source>
        <dbReference type="EMBL" id="GLS21003.1"/>
    </source>
</evidence>
<dbReference type="Pfam" id="PF01527">
    <property type="entry name" value="HTH_Tnp_1"/>
    <property type="match status" value="1"/>
</dbReference>
<evidence type="ECO:0000256" key="2">
    <source>
        <dbReference type="SAM" id="MobiDB-lite"/>
    </source>
</evidence>
<dbReference type="Gene3D" id="1.10.10.10">
    <property type="entry name" value="Winged helix-like DNA-binding domain superfamily/Winged helix DNA-binding domain"/>
    <property type="match status" value="1"/>
</dbReference>
<evidence type="ECO:0008006" key="5">
    <source>
        <dbReference type="Google" id="ProtNLM"/>
    </source>
</evidence>
<name>A0ABQ6CKZ2_9HYPH</name>
<feature type="compositionally biased region" description="Basic and acidic residues" evidence="2">
    <location>
        <begin position="8"/>
        <end position="17"/>
    </location>
</feature>
<reference evidence="4" key="1">
    <citation type="journal article" date="2019" name="Int. J. Syst. Evol. Microbiol.">
        <title>The Global Catalogue of Microorganisms (GCM) 10K type strain sequencing project: providing services to taxonomists for standard genome sequencing and annotation.</title>
        <authorList>
            <consortium name="The Broad Institute Genomics Platform"/>
            <consortium name="The Broad Institute Genome Sequencing Center for Infectious Disease"/>
            <person name="Wu L."/>
            <person name="Ma J."/>
        </authorList>
    </citation>
    <scope>NUCLEOTIDE SEQUENCE [LARGE SCALE GENOMIC DNA]</scope>
    <source>
        <strain evidence="4">NBRC 101365</strain>
    </source>
</reference>
<feature type="region of interest" description="Disordered" evidence="2">
    <location>
        <begin position="1"/>
        <end position="62"/>
    </location>
</feature>